<organism evidence="4 5">
    <name type="scientific">Dokdonella fugitiva</name>
    <dbReference type="NCBI Taxonomy" id="328517"/>
    <lineage>
        <taxon>Bacteria</taxon>
        <taxon>Pseudomonadati</taxon>
        <taxon>Pseudomonadota</taxon>
        <taxon>Gammaproteobacteria</taxon>
        <taxon>Lysobacterales</taxon>
        <taxon>Rhodanobacteraceae</taxon>
        <taxon>Dokdonella</taxon>
    </lineage>
</organism>
<dbReference type="GO" id="GO:0009294">
    <property type="term" value="P:DNA-mediated transformation"/>
    <property type="evidence" value="ECO:0007669"/>
    <property type="project" value="InterPro"/>
</dbReference>
<dbReference type="SUPFAM" id="SSF102405">
    <property type="entry name" value="MCP/YpsA-like"/>
    <property type="match status" value="1"/>
</dbReference>
<dbReference type="PANTHER" id="PTHR43022">
    <property type="entry name" value="PROTEIN SMF"/>
    <property type="match status" value="1"/>
</dbReference>
<gene>
    <name evidence="4" type="ORF">FHW12_001656</name>
</gene>
<reference evidence="4 5" key="1">
    <citation type="submission" date="2020-07" db="EMBL/GenBank/DDBJ databases">
        <title>Genomic Encyclopedia of Type Strains, Phase IV (KMG-V): Genome sequencing to study the core and pangenomes of soil and plant-associated prokaryotes.</title>
        <authorList>
            <person name="Whitman W."/>
        </authorList>
    </citation>
    <scope>NUCLEOTIDE SEQUENCE [LARGE SCALE GENOMIC DNA]</scope>
    <source>
        <strain evidence="4 5">RH2WT43</strain>
    </source>
</reference>
<sequence length="388" mass="39863">MDIAANRTRLEAWLVLLRAPGLGPATLRELLADAGDAPGALAAARRGSYERTREAACRDWLRAPDAALVEADLAWLAQPRHALLACDEADFPALLDDTATPPAALFVAGASDALWRPQVAIVGSRSASQGGHANATAFARALAVAGFAITSGLAEGIDGAAHAAALDAGGATIAVLGTGADLVYPPRHRDLAARIVDNGGALVSEFPLGTPPHPTHFPRRNRIIAGLALGALVVEAGLRSGSLLTARQAAEAGREVFAIPGSIHNPLARGCHQLIRTGAKLVETAEEIVAELAPLALRLGASLRERLHGPEAAGLPERSPSTASSRAGDPDYARLYAALGHDALGIDALAERSGLPVAALSSMLLMLELEGEVVAERGGYARRAGPAA</sequence>
<comment type="caution">
    <text evidence="4">The sequence shown here is derived from an EMBL/GenBank/DDBJ whole genome shotgun (WGS) entry which is preliminary data.</text>
</comment>
<evidence type="ECO:0000256" key="1">
    <source>
        <dbReference type="ARBA" id="ARBA00006525"/>
    </source>
</evidence>
<evidence type="ECO:0000313" key="5">
    <source>
        <dbReference type="Proteomes" id="UP000550401"/>
    </source>
</evidence>
<feature type="domain" description="DprA winged helix" evidence="3">
    <location>
        <begin position="320"/>
        <end position="379"/>
    </location>
</feature>
<evidence type="ECO:0000259" key="3">
    <source>
        <dbReference type="Pfam" id="PF17782"/>
    </source>
</evidence>
<dbReference type="EMBL" id="JACGXL010000002">
    <property type="protein sequence ID" value="MBA8887442.1"/>
    <property type="molecule type" value="Genomic_DNA"/>
</dbReference>
<dbReference type="Proteomes" id="UP000550401">
    <property type="component" value="Unassembled WGS sequence"/>
</dbReference>
<protein>
    <submittedName>
        <fullName evidence="4">DNA processing protein</fullName>
    </submittedName>
</protein>
<dbReference type="InterPro" id="IPR003488">
    <property type="entry name" value="DprA"/>
</dbReference>
<dbReference type="NCBIfam" id="TIGR00732">
    <property type="entry name" value="dprA"/>
    <property type="match status" value="1"/>
</dbReference>
<accession>A0A839F079</accession>
<dbReference type="Pfam" id="PF21102">
    <property type="entry name" value="DprA_N"/>
    <property type="match status" value="1"/>
</dbReference>
<dbReference type="PANTHER" id="PTHR43022:SF1">
    <property type="entry name" value="PROTEIN SMF"/>
    <property type="match status" value="1"/>
</dbReference>
<dbReference type="Pfam" id="PF17782">
    <property type="entry name" value="WHD_DprA"/>
    <property type="match status" value="1"/>
</dbReference>
<dbReference type="Pfam" id="PF02481">
    <property type="entry name" value="DNA_processg_A"/>
    <property type="match status" value="1"/>
</dbReference>
<evidence type="ECO:0000259" key="2">
    <source>
        <dbReference type="Pfam" id="PF02481"/>
    </source>
</evidence>
<feature type="domain" description="Smf/DprA SLOG" evidence="2">
    <location>
        <begin position="84"/>
        <end position="292"/>
    </location>
</feature>
<dbReference type="Gene3D" id="1.10.10.10">
    <property type="entry name" value="Winged helix-like DNA-binding domain superfamily/Winged helix DNA-binding domain"/>
    <property type="match status" value="1"/>
</dbReference>
<comment type="similarity">
    <text evidence="1">Belongs to the DprA/Smf family.</text>
</comment>
<name>A0A839F079_9GAMM</name>
<evidence type="ECO:0000313" key="4">
    <source>
        <dbReference type="EMBL" id="MBA8887442.1"/>
    </source>
</evidence>
<dbReference type="RefSeq" id="WP_182530513.1">
    <property type="nucleotide sequence ID" value="NZ_JACGXL010000002.1"/>
</dbReference>
<dbReference type="InterPro" id="IPR041614">
    <property type="entry name" value="DprA_WH"/>
</dbReference>
<dbReference type="AlphaFoldDB" id="A0A839F079"/>
<keyword evidence="5" id="KW-1185">Reference proteome</keyword>
<dbReference type="Gene3D" id="3.40.50.450">
    <property type="match status" value="1"/>
</dbReference>
<dbReference type="InterPro" id="IPR036388">
    <property type="entry name" value="WH-like_DNA-bd_sf"/>
</dbReference>
<proteinExistence type="inferred from homology"/>
<dbReference type="InterPro" id="IPR057666">
    <property type="entry name" value="DrpA_SLOG"/>
</dbReference>